<dbReference type="SUPFAM" id="SSF52540">
    <property type="entry name" value="P-loop containing nucleoside triphosphate hydrolases"/>
    <property type="match status" value="1"/>
</dbReference>
<organism evidence="1 2">
    <name type="scientific">Phenylobacterium terrae</name>
    <dbReference type="NCBI Taxonomy" id="2665495"/>
    <lineage>
        <taxon>Bacteria</taxon>
        <taxon>Pseudomonadati</taxon>
        <taxon>Pseudomonadota</taxon>
        <taxon>Alphaproteobacteria</taxon>
        <taxon>Caulobacterales</taxon>
        <taxon>Caulobacteraceae</taxon>
        <taxon>Phenylobacterium</taxon>
    </lineage>
</organism>
<name>A0ABW4N1Y5_9CAUL</name>
<comment type="caution">
    <text evidence="1">The sequence shown here is derived from an EMBL/GenBank/DDBJ whole genome shotgun (WGS) entry which is preliminary data.</text>
</comment>
<dbReference type="Pfam" id="PF07931">
    <property type="entry name" value="CPT"/>
    <property type="match status" value="1"/>
</dbReference>
<accession>A0ABW4N1Y5</accession>
<gene>
    <name evidence="1" type="ORF">ACFSC0_10775</name>
</gene>
<sequence>MAGKVILLNGASSSGKSSIARALQARIGEPFWHVSIDHLIEARILPRERIRSGEFRWSGMREAFFDGFHRSLPAYVEAGNNLIVEHIVETLAWRDRLVGLLGAHDVFFVGVHCPLEELERRELARGDRPVGDARRDFETCHLHTTYDLEVDSREPPEANAARIIAAWEARGRPHAFDRMRSSWTSPPAGRGERVG</sequence>
<dbReference type="RefSeq" id="WP_377282931.1">
    <property type="nucleotide sequence ID" value="NZ_JBHRSI010000008.1"/>
</dbReference>
<proteinExistence type="predicted"/>
<evidence type="ECO:0000313" key="1">
    <source>
        <dbReference type="EMBL" id="MFD1783877.1"/>
    </source>
</evidence>
<protein>
    <submittedName>
        <fullName evidence="1">Chloramphenicol phosphotransferase CPT family protein</fullName>
    </submittedName>
</protein>
<dbReference type="PIRSF" id="PIRSF007531">
    <property type="entry name" value="CPT"/>
    <property type="match status" value="1"/>
</dbReference>
<dbReference type="EMBL" id="JBHUEY010000001">
    <property type="protein sequence ID" value="MFD1783877.1"/>
    <property type="molecule type" value="Genomic_DNA"/>
</dbReference>
<keyword evidence="2" id="KW-1185">Reference proteome</keyword>
<reference evidence="2" key="1">
    <citation type="journal article" date="2019" name="Int. J. Syst. Evol. Microbiol.">
        <title>The Global Catalogue of Microorganisms (GCM) 10K type strain sequencing project: providing services to taxonomists for standard genome sequencing and annotation.</title>
        <authorList>
            <consortium name="The Broad Institute Genomics Platform"/>
            <consortium name="The Broad Institute Genome Sequencing Center for Infectious Disease"/>
            <person name="Wu L."/>
            <person name="Ma J."/>
        </authorList>
    </citation>
    <scope>NUCLEOTIDE SEQUENCE [LARGE SCALE GENOMIC DNA]</scope>
    <source>
        <strain evidence="2">DFY28</strain>
    </source>
</reference>
<dbReference type="Gene3D" id="3.40.50.300">
    <property type="entry name" value="P-loop containing nucleotide triphosphate hydrolases"/>
    <property type="match status" value="1"/>
</dbReference>
<dbReference type="InterPro" id="IPR027417">
    <property type="entry name" value="P-loop_NTPase"/>
</dbReference>
<dbReference type="InterPro" id="IPR012853">
    <property type="entry name" value="CPT"/>
</dbReference>
<evidence type="ECO:0000313" key="2">
    <source>
        <dbReference type="Proteomes" id="UP001597237"/>
    </source>
</evidence>
<dbReference type="Proteomes" id="UP001597237">
    <property type="component" value="Unassembled WGS sequence"/>
</dbReference>